<dbReference type="PANTHER" id="PTHR43283:SF18">
    <property type="match status" value="1"/>
</dbReference>
<proteinExistence type="predicted"/>
<evidence type="ECO:0000313" key="2">
    <source>
        <dbReference type="EMBL" id="GLQ55165.1"/>
    </source>
</evidence>
<dbReference type="SUPFAM" id="SSF56601">
    <property type="entry name" value="beta-lactamase/transpeptidase-like"/>
    <property type="match status" value="1"/>
</dbReference>
<dbReference type="PANTHER" id="PTHR43283">
    <property type="entry name" value="BETA-LACTAMASE-RELATED"/>
    <property type="match status" value="1"/>
</dbReference>
<organism evidence="2 3">
    <name type="scientific">Devosia nitrariae</name>
    <dbReference type="NCBI Taxonomy" id="2071872"/>
    <lineage>
        <taxon>Bacteria</taxon>
        <taxon>Pseudomonadati</taxon>
        <taxon>Pseudomonadota</taxon>
        <taxon>Alphaproteobacteria</taxon>
        <taxon>Hyphomicrobiales</taxon>
        <taxon>Devosiaceae</taxon>
        <taxon>Devosia</taxon>
    </lineage>
</organism>
<gene>
    <name evidence="2" type="ORF">GCM10010862_24240</name>
</gene>
<reference evidence="3" key="1">
    <citation type="journal article" date="2019" name="Int. J. Syst. Evol. Microbiol.">
        <title>The Global Catalogue of Microorganisms (GCM) 10K type strain sequencing project: providing services to taxonomists for standard genome sequencing and annotation.</title>
        <authorList>
            <consortium name="The Broad Institute Genomics Platform"/>
            <consortium name="The Broad Institute Genome Sequencing Center for Infectious Disease"/>
            <person name="Wu L."/>
            <person name="Ma J."/>
        </authorList>
    </citation>
    <scope>NUCLEOTIDE SEQUENCE [LARGE SCALE GENOMIC DNA]</scope>
    <source>
        <strain evidence="3">NBRC 112416</strain>
    </source>
</reference>
<dbReference type="InterPro" id="IPR012338">
    <property type="entry name" value="Beta-lactam/transpept-like"/>
</dbReference>
<dbReference type="Gene3D" id="3.40.710.10">
    <property type="entry name" value="DD-peptidase/beta-lactamase superfamily"/>
    <property type="match status" value="1"/>
</dbReference>
<sequence>MATIREGVLHEVRHIGVRHMRTTDPVDADTVFEAASLSKPLVAYAVLHLVDAGRIDLDEPLSRIVPAVIPNDHEAAAITARHVLTHTTGLPNWRREEYPLRIYFPPGSRFSYSGEGFLYLQSAVEHLPGEPLDNLMRKLVFEPLGMERSAYTWEERFEENFAAAHDDKGNAYEKFKPSVANAAYSLHTTAVEYSRFLVATIGNSGLSKPIHEEWLAPQAHVPVGRFEALESTPPETDPGVAWSLGLGLEVETGTWFHWGSNLGASAFAVVNARSAFVLFANSNSGLSLVPQILGEFLPGDHPALSWLGLS</sequence>
<keyword evidence="3" id="KW-1185">Reference proteome</keyword>
<comment type="caution">
    <text evidence="2">The sequence shown here is derived from an EMBL/GenBank/DDBJ whole genome shotgun (WGS) entry which is preliminary data.</text>
</comment>
<accession>A0ABQ5W6C8</accession>
<dbReference type="Proteomes" id="UP001156691">
    <property type="component" value="Unassembled WGS sequence"/>
</dbReference>
<name>A0ABQ5W6C8_9HYPH</name>
<dbReference type="InterPro" id="IPR050789">
    <property type="entry name" value="Diverse_Enzym_Activities"/>
</dbReference>
<evidence type="ECO:0000259" key="1">
    <source>
        <dbReference type="Pfam" id="PF00144"/>
    </source>
</evidence>
<dbReference type="EMBL" id="BSNS01000011">
    <property type="protein sequence ID" value="GLQ55165.1"/>
    <property type="molecule type" value="Genomic_DNA"/>
</dbReference>
<protein>
    <recommendedName>
        <fullName evidence="1">Beta-lactamase-related domain-containing protein</fullName>
    </recommendedName>
</protein>
<dbReference type="InterPro" id="IPR001466">
    <property type="entry name" value="Beta-lactam-related"/>
</dbReference>
<feature type="domain" description="Beta-lactamase-related" evidence="1">
    <location>
        <begin position="3"/>
        <end position="285"/>
    </location>
</feature>
<evidence type="ECO:0000313" key="3">
    <source>
        <dbReference type="Proteomes" id="UP001156691"/>
    </source>
</evidence>
<dbReference type="Pfam" id="PF00144">
    <property type="entry name" value="Beta-lactamase"/>
    <property type="match status" value="1"/>
</dbReference>